<dbReference type="InterPro" id="IPR018060">
    <property type="entry name" value="HTH_AraC"/>
</dbReference>
<dbReference type="GO" id="GO:0043565">
    <property type="term" value="F:sequence-specific DNA binding"/>
    <property type="evidence" value="ECO:0007669"/>
    <property type="project" value="InterPro"/>
</dbReference>
<sequence>MAADALSDVLKTVRLTGGTFFDVIAAAPWAAESPPREMILPKILPGAAHLIAYHVIVEGRCFANIVGEEPIAIEAGEVIVFTKSDPHILSSSPGMRANRGALDALDAAAAGQLPFLINYGGDGPVSAKIVCGYLACDAQPFNPLLENLPPVIKVRAKQGDDANWLSQFIRVAMLESANKRAGAESVLAKLSELMFIEVVRRHLETLSPEQAGWLAGLRDPFVGKALSLMHARPARNWTIGELAKDVGASRSVLAERFADLVGVPPMYYLAKWRMQIASGLLSGGNTNIAGVAAEVGYGSEAAFSRAFKKMVGIPPSAWRHRLDDNGSPRTAGPLSPDPQSQRS</sequence>
<dbReference type="PANTHER" id="PTHR46796:SF7">
    <property type="entry name" value="ARAC FAMILY TRANSCRIPTIONAL REGULATOR"/>
    <property type="match status" value="1"/>
</dbReference>
<dbReference type="PROSITE" id="PS01124">
    <property type="entry name" value="HTH_ARAC_FAMILY_2"/>
    <property type="match status" value="1"/>
</dbReference>
<dbReference type="OrthoDB" id="9802263at2"/>
<reference evidence="7" key="1">
    <citation type="submission" date="2016-10" db="EMBL/GenBank/DDBJ databases">
        <authorList>
            <person name="Varghese N."/>
            <person name="Submissions S."/>
        </authorList>
    </citation>
    <scope>NUCLEOTIDE SEQUENCE [LARGE SCALE GENOMIC DNA]</scope>
    <source>
        <strain evidence="7">DSM 1565</strain>
    </source>
</reference>
<keyword evidence="1" id="KW-0805">Transcription regulation</keyword>
<evidence type="ECO:0000256" key="1">
    <source>
        <dbReference type="ARBA" id="ARBA00023015"/>
    </source>
</evidence>
<dbReference type="InterPro" id="IPR032783">
    <property type="entry name" value="AraC_lig"/>
</dbReference>
<evidence type="ECO:0000256" key="4">
    <source>
        <dbReference type="SAM" id="MobiDB-lite"/>
    </source>
</evidence>
<gene>
    <name evidence="6" type="ORF">SAMN04488557_3653</name>
</gene>
<keyword evidence="2 6" id="KW-0238">DNA-binding</keyword>
<dbReference type="RefSeq" id="WP_092869074.1">
    <property type="nucleotide sequence ID" value="NZ_FPCH01000003.1"/>
</dbReference>
<dbReference type="PROSITE" id="PS00041">
    <property type="entry name" value="HTH_ARAC_FAMILY_1"/>
    <property type="match status" value="1"/>
</dbReference>
<dbReference type="InterPro" id="IPR050204">
    <property type="entry name" value="AraC_XylS_family_regulators"/>
</dbReference>
<dbReference type="Gene3D" id="1.10.10.60">
    <property type="entry name" value="Homeodomain-like"/>
    <property type="match status" value="2"/>
</dbReference>
<dbReference type="Proteomes" id="UP000199423">
    <property type="component" value="Unassembled WGS sequence"/>
</dbReference>
<feature type="region of interest" description="Disordered" evidence="4">
    <location>
        <begin position="318"/>
        <end position="343"/>
    </location>
</feature>
<proteinExistence type="predicted"/>
<dbReference type="SMART" id="SM00342">
    <property type="entry name" value="HTH_ARAC"/>
    <property type="match status" value="1"/>
</dbReference>
<dbReference type="SUPFAM" id="SSF46689">
    <property type="entry name" value="Homeodomain-like"/>
    <property type="match status" value="2"/>
</dbReference>
<feature type="domain" description="HTH araC/xylS-type" evidence="5">
    <location>
        <begin position="223"/>
        <end position="321"/>
    </location>
</feature>
<dbReference type="Pfam" id="PF12852">
    <property type="entry name" value="Cupin_6"/>
    <property type="match status" value="1"/>
</dbReference>
<evidence type="ECO:0000259" key="5">
    <source>
        <dbReference type="PROSITE" id="PS01124"/>
    </source>
</evidence>
<organism evidence="6 7">
    <name type="scientific">Hyphomicrobium facile</name>
    <dbReference type="NCBI Taxonomy" id="51670"/>
    <lineage>
        <taxon>Bacteria</taxon>
        <taxon>Pseudomonadati</taxon>
        <taxon>Pseudomonadota</taxon>
        <taxon>Alphaproteobacteria</taxon>
        <taxon>Hyphomicrobiales</taxon>
        <taxon>Hyphomicrobiaceae</taxon>
        <taxon>Hyphomicrobium</taxon>
    </lineage>
</organism>
<dbReference type="PANTHER" id="PTHR46796">
    <property type="entry name" value="HTH-TYPE TRANSCRIPTIONAL ACTIVATOR RHAS-RELATED"/>
    <property type="match status" value="1"/>
</dbReference>
<dbReference type="InterPro" id="IPR009057">
    <property type="entry name" value="Homeodomain-like_sf"/>
</dbReference>
<keyword evidence="7" id="KW-1185">Reference proteome</keyword>
<dbReference type="PRINTS" id="PR00032">
    <property type="entry name" value="HTHARAC"/>
</dbReference>
<name>A0A1I7NUB8_9HYPH</name>
<protein>
    <submittedName>
        <fullName evidence="6">AraC-type DNA-binding protein</fullName>
    </submittedName>
</protein>
<keyword evidence="3" id="KW-0804">Transcription</keyword>
<dbReference type="InterPro" id="IPR020449">
    <property type="entry name" value="Tscrpt_reg_AraC-type_HTH"/>
</dbReference>
<evidence type="ECO:0000256" key="3">
    <source>
        <dbReference type="ARBA" id="ARBA00023163"/>
    </source>
</evidence>
<dbReference type="InterPro" id="IPR018062">
    <property type="entry name" value="HTH_AraC-typ_CS"/>
</dbReference>
<evidence type="ECO:0000256" key="2">
    <source>
        <dbReference type="ARBA" id="ARBA00023125"/>
    </source>
</evidence>
<dbReference type="EMBL" id="FPCH01000003">
    <property type="protein sequence ID" value="SFV38244.1"/>
    <property type="molecule type" value="Genomic_DNA"/>
</dbReference>
<evidence type="ECO:0000313" key="6">
    <source>
        <dbReference type="EMBL" id="SFV38244.1"/>
    </source>
</evidence>
<dbReference type="Pfam" id="PF12833">
    <property type="entry name" value="HTH_18"/>
    <property type="match status" value="1"/>
</dbReference>
<dbReference type="STRING" id="51670.SAMN04488557_3653"/>
<dbReference type="GO" id="GO:0003700">
    <property type="term" value="F:DNA-binding transcription factor activity"/>
    <property type="evidence" value="ECO:0007669"/>
    <property type="project" value="InterPro"/>
</dbReference>
<evidence type="ECO:0000313" key="7">
    <source>
        <dbReference type="Proteomes" id="UP000199423"/>
    </source>
</evidence>
<dbReference type="AlphaFoldDB" id="A0A1I7NUB8"/>
<accession>A0A1I7NUB8</accession>